<feature type="chain" id="PRO_5016345000" evidence="1">
    <location>
        <begin position="27"/>
        <end position="242"/>
    </location>
</feature>
<dbReference type="Proteomes" id="UP000245506">
    <property type="component" value="Unassembled WGS sequence"/>
</dbReference>
<keyword evidence="3" id="KW-1185">Reference proteome</keyword>
<accession>A0A317CCS7</accession>
<evidence type="ECO:0000256" key="1">
    <source>
        <dbReference type="SAM" id="SignalP"/>
    </source>
</evidence>
<proteinExistence type="predicted"/>
<evidence type="ECO:0000313" key="3">
    <source>
        <dbReference type="Proteomes" id="UP000245506"/>
    </source>
</evidence>
<dbReference type="AlphaFoldDB" id="A0A317CCS7"/>
<protein>
    <submittedName>
        <fullName evidence="2">Uncharacterized protein</fullName>
    </submittedName>
</protein>
<name>A0A317CCS7_9GAMM</name>
<dbReference type="EMBL" id="QGKL01000041">
    <property type="protein sequence ID" value="PWQ94110.1"/>
    <property type="molecule type" value="Genomic_DNA"/>
</dbReference>
<feature type="signal peptide" evidence="1">
    <location>
        <begin position="1"/>
        <end position="26"/>
    </location>
</feature>
<reference evidence="2 3" key="1">
    <citation type="submission" date="2018-05" db="EMBL/GenBank/DDBJ databases">
        <title>Leucothrix arctica sp. nov., isolated from Arctic seawater.</title>
        <authorList>
            <person name="Choi A."/>
            <person name="Baek K."/>
        </authorList>
    </citation>
    <scope>NUCLEOTIDE SEQUENCE [LARGE SCALE GENOMIC DNA]</scope>
    <source>
        <strain evidence="2 3">IMCC9719</strain>
    </source>
</reference>
<sequence>MKKLSTAIIFTLMAFFATTVPTLATANQSYTCDSAAQVIRNYKGNPQAWKNRGLYTEPNKATLYFEANCTGGGTNSIVNAGTKGATIRAATCKDCYNAGYRKGVQAGQLAERRRGPVASSVTTPPTYRKVANVSHQPVRTVYVSQPKVQMIAHGNHSHHSEAEKLDCALTDALNRRAGPVTSFVKRTITPATFSKVRTASKVPMISHGDHSHHTAVEKADCELTDALNRRAGSVVTVVRRTH</sequence>
<comment type="caution">
    <text evidence="2">The sequence shown here is derived from an EMBL/GenBank/DDBJ whole genome shotgun (WGS) entry which is preliminary data.</text>
</comment>
<dbReference type="RefSeq" id="WP_109824718.1">
    <property type="nucleotide sequence ID" value="NZ_QGKL01000041.1"/>
</dbReference>
<keyword evidence="1" id="KW-0732">Signal</keyword>
<gene>
    <name evidence="2" type="ORF">DKT75_16350</name>
</gene>
<evidence type="ECO:0000313" key="2">
    <source>
        <dbReference type="EMBL" id="PWQ94110.1"/>
    </source>
</evidence>
<organism evidence="2 3">
    <name type="scientific">Leucothrix arctica</name>
    <dbReference type="NCBI Taxonomy" id="1481894"/>
    <lineage>
        <taxon>Bacteria</taxon>
        <taxon>Pseudomonadati</taxon>
        <taxon>Pseudomonadota</taxon>
        <taxon>Gammaproteobacteria</taxon>
        <taxon>Thiotrichales</taxon>
        <taxon>Thiotrichaceae</taxon>
        <taxon>Leucothrix</taxon>
    </lineage>
</organism>
<dbReference type="OrthoDB" id="5624050at2"/>